<evidence type="ECO:0000313" key="9">
    <source>
        <dbReference type="EMBL" id="MEA5257482.1"/>
    </source>
</evidence>
<reference evidence="9 10" key="1">
    <citation type="submission" date="2023-12" db="EMBL/GenBank/DDBJ databases">
        <title>Novel species of the genus Arcicella isolated from rivers.</title>
        <authorList>
            <person name="Lu H."/>
        </authorList>
    </citation>
    <scope>NUCLEOTIDE SEQUENCE [LARGE SCALE GENOMIC DNA]</scope>
    <source>
        <strain evidence="9 10">LMG 21963</strain>
    </source>
</reference>
<evidence type="ECO:0000313" key="10">
    <source>
        <dbReference type="Proteomes" id="UP001304671"/>
    </source>
</evidence>
<feature type="signal peptide" evidence="6">
    <location>
        <begin position="1"/>
        <end position="22"/>
    </location>
</feature>
<organism evidence="9 10">
    <name type="scientific">Arcicella aquatica</name>
    <dbReference type="NCBI Taxonomy" id="217141"/>
    <lineage>
        <taxon>Bacteria</taxon>
        <taxon>Pseudomonadati</taxon>
        <taxon>Bacteroidota</taxon>
        <taxon>Cytophagia</taxon>
        <taxon>Cytophagales</taxon>
        <taxon>Flectobacillaceae</taxon>
        <taxon>Arcicella</taxon>
    </lineage>
</organism>
<dbReference type="RefSeq" id="WP_323247889.1">
    <property type="nucleotide sequence ID" value="NZ_JAYFUL010000007.1"/>
</dbReference>
<evidence type="ECO:0000256" key="5">
    <source>
        <dbReference type="ARBA" id="ARBA00023237"/>
    </source>
</evidence>
<dbReference type="InterPro" id="IPR011990">
    <property type="entry name" value="TPR-like_helical_dom_sf"/>
</dbReference>
<evidence type="ECO:0000256" key="6">
    <source>
        <dbReference type="SAM" id="SignalP"/>
    </source>
</evidence>
<evidence type="ECO:0000256" key="4">
    <source>
        <dbReference type="ARBA" id="ARBA00023136"/>
    </source>
</evidence>
<evidence type="ECO:0000256" key="3">
    <source>
        <dbReference type="ARBA" id="ARBA00022729"/>
    </source>
</evidence>
<accession>A0ABU5QKA2</accession>
<keyword evidence="4" id="KW-0472">Membrane</keyword>
<feature type="domain" description="SusD-like N-terminal" evidence="8">
    <location>
        <begin position="41"/>
        <end position="226"/>
    </location>
</feature>
<feature type="domain" description="RagB/SusD" evidence="7">
    <location>
        <begin position="304"/>
        <end position="602"/>
    </location>
</feature>
<protein>
    <submittedName>
        <fullName evidence="9">RagB/SusD family nutrient uptake outer membrane protein</fullName>
    </submittedName>
</protein>
<keyword evidence="3 6" id="KW-0732">Signal</keyword>
<comment type="caution">
    <text evidence="9">The sequence shown here is derived from an EMBL/GenBank/DDBJ whole genome shotgun (WGS) entry which is preliminary data.</text>
</comment>
<dbReference type="CDD" id="cd08977">
    <property type="entry name" value="SusD"/>
    <property type="match status" value="1"/>
</dbReference>
<proteinExistence type="inferred from homology"/>
<gene>
    <name evidence="9" type="ORF">VB264_06795</name>
</gene>
<dbReference type="EMBL" id="JAYFUL010000007">
    <property type="protein sequence ID" value="MEA5257482.1"/>
    <property type="molecule type" value="Genomic_DNA"/>
</dbReference>
<evidence type="ECO:0000256" key="2">
    <source>
        <dbReference type="ARBA" id="ARBA00006275"/>
    </source>
</evidence>
<keyword evidence="5" id="KW-0998">Cell outer membrane</keyword>
<keyword evidence="10" id="KW-1185">Reference proteome</keyword>
<evidence type="ECO:0000259" key="7">
    <source>
        <dbReference type="Pfam" id="PF07980"/>
    </source>
</evidence>
<comment type="subcellular location">
    <subcellularLocation>
        <location evidence="1">Cell outer membrane</location>
    </subcellularLocation>
</comment>
<sequence>MKKTIYILLTTALVLLNTISCKTDLDLQPLDQFSEDAVWKDQALVTTFVNNIYLGIPHGFSNMMMASLSDESMYNADFGSSNVTKCLVTASDYSVWDFWSGNRYKGMIWANVYKYIRACNLFLEKIENTPFDNADTKKRLTGEVYFLRAYLYHNLVSVYGGVPIITKAYKLSDDFTPARDTYENCIKFIVDDCDKAAQNLLLANSGADKGRATKGAALALKARVLLHAASDLYNKTPTWAGSYTHPELIGYVGGDRNARWLAAKNAAKAVIDLGAYSIYKGSPAAGDSTAKNYGEMFLVKENVEDIFVRFFLPKTEDSWDGYNPGLFNNPNGYHGWGSNTPLQQLVDAYEMKDGSKFSWLNTTQAKNPYKNRDPRFYATILYEGVQWRKRPSDVTASDPKGVIQVGFWEKWNATSNAVDVVAGLDTRKGPIEDWNGTYSGYYLRKFIDQTIDAQYVKQDFPWRYIRYTEVILNYVEACIGLGQDAEARQYLNMIRKRAGMPDVTESGQALSERYRNERRVELAFEDHRFFDVRRWMIAPTTFDNAKGIEIRYPLNPDKTTSSTPNYKVIDIQDRNWKDRAYFLPIKLEELNKNSNLIQNPLY</sequence>
<feature type="chain" id="PRO_5045647650" evidence="6">
    <location>
        <begin position="23"/>
        <end position="602"/>
    </location>
</feature>
<comment type="similarity">
    <text evidence="2">Belongs to the SusD family.</text>
</comment>
<dbReference type="SUPFAM" id="SSF48452">
    <property type="entry name" value="TPR-like"/>
    <property type="match status" value="1"/>
</dbReference>
<dbReference type="Pfam" id="PF07980">
    <property type="entry name" value="SusD_RagB"/>
    <property type="match status" value="1"/>
</dbReference>
<dbReference type="InterPro" id="IPR033985">
    <property type="entry name" value="SusD-like_N"/>
</dbReference>
<dbReference type="InterPro" id="IPR012944">
    <property type="entry name" value="SusD_RagB_dom"/>
</dbReference>
<evidence type="ECO:0000259" key="8">
    <source>
        <dbReference type="Pfam" id="PF14322"/>
    </source>
</evidence>
<name>A0ABU5QKA2_9BACT</name>
<dbReference type="Gene3D" id="1.25.40.390">
    <property type="match status" value="1"/>
</dbReference>
<dbReference type="Proteomes" id="UP001304671">
    <property type="component" value="Unassembled WGS sequence"/>
</dbReference>
<evidence type="ECO:0000256" key="1">
    <source>
        <dbReference type="ARBA" id="ARBA00004442"/>
    </source>
</evidence>
<dbReference type="Pfam" id="PF14322">
    <property type="entry name" value="SusD-like_3"/>
    <property type="match status" value="1"/>
</dbReference>